<dbReference type="STRING" id="1783515.A4E84_29875"/>
<accession>A0A143C7B5</accession>
<dbReference type="RefSeq" id="WP_062929505.1">
    <property type="nucleotide sequence ID" value="NZ_CP015098.1"/>
</dbReference>
<keyword evidence="2" id="KW-1185">Reference proteome</keyword>
<reference evidence="2" key="1">
    <citation type="submission" date="2016-04" db="EMBL/GenBank/DDBJ databases">
        <authorList>
            <person name="Zhang B."/>
        </authorList>
    </citation>
    <scope>NUCLEOTIDE SEQUENCE [LARGE SCALE GENOMIC DNA]</scope>
    <source>
        <strain evidence="2">S10</strain>
    </source>
</reference>
<dbReference type="EMBL" id="CP015098">
    <property type="protein sequence ID" value="AMW13337.1"/>
    <property type="molecule type" value="Genomic_DNA"/>
</dbReference>
<proteinExistence type="predicted"/>
<protein>
    <submittedName>
        <fullName evidence="1">Uncharacterized protein</fullName>
    </submittedName>
</protein>
<sequence>MNPEARQEALRRHGLGETEDGFELTLAGYQKASRRALILRDQGDPEAIQILALASSDPRRWEYARCLAIDAFTADVRQSGI</sequence>
<name>A0A143C7B5_9ACTN</name>
<evidence type="ECO:0000313" key="2">
    <source>
        <dbReference type="Proteomes" id="UP000076096"/>
    </source>
</evidence>
<dbReference type="KEGG" id="stsi:A4E84_29875"/>
<evidence type="ECO:0000313" key="1">
    <source>
        <dbReference type="EMBL" id="AMW13337.1"/>
    </source>
</evidence>
<dbReference type="AlphaFoldDB" id="A0A143C7B5"/>
<organism evidence="1 2">
    <name type="scientific">Streptomyces qaidamensis</name>
    <dbReference type="NCBI Taxonomy" id="1783515"/>
    <lineage>
        <taxon>Bacteria</taxon>
        <taxon>Bacillati</taxon>
        <taxon>Actinomycetota</taxon>
        <taxon>Actinomycetes</taxon>
        <taxon>Kitasatosporales</taxon>
        <taxon>Streptomycetaceae</taxon>
        <taxon>Streptomyces</taxon>
        <taxon>Streptomyces aurantiacus group</taxon>
    </lineage>
</organism>
<gene>
    <name evidence="1" type="ORF">A4E84_29875</name>
</gene>
<dbReference type="Proteomes" id="UP000076096">
    <property type="component" value="Chromosome"/>
</dbReference>